<keyword evidence="19" id="KW-1185">Reference proteome</keyword>
<dbReference type="KEGG" id="muo:115474781"/>
<dbReference type="Proteomes" id="UP000515156">
    <property type="component" value="Chromosome 7"/>
</dbReference>
<dbReference type="PROSITE" id="PS51642">
    <property type="entry name" value="HEMOPEXIN_2"/>
    <property type="match status" value="4"/>
</dbReference>
<keyword evidence="16" id="KW-0812">Transmembrane</keyword>
<evidence type="ECO:0000256" key="7">
    <source>
        <dbReference type="ARBA" id="ARBA00022837"/>
    </source>
</evidence>
<feature type="active site" evidence="10">
    <location>
        <position position="227"/>
    </location>
</feature>
<dbReference type="GeneID" id="115474781"/>
<feature type="repeat" description="Hemopexin" evidence="14">
    <location>
        <begin position="311"/>
        <end position="360"/>
    </location>
</feature>
<dbReference type="SMART" id="SM00120">
    <property type="entry name" value="HX"/>
    <property type="match status" value="4"/>
</dbReference>
<dbReference type="PIRSF" id="PIRSF001191">
    <property type="entry name" value="Peptidase_M10A_matrix"/>
    <property type="match status" value="1"/>
</dbReference>
<organism evidence="19 20">
    <name type="scientific">Microcaecilia unicolor</name>
    <dbReference type="NCBI Taxonomy" id="1415580"/>
    <lineage>
        <taxon>Eukaryota</taxon>
        <taxon>Metazoa</taxon>
        <taxon>Chordata</taxon>
        <taxon>Craniata</taxon>
        <taxon>Vertebrata</taxon>
        <taxon>Euteleostomi</taxon>
        <taxon>Amphibia</taxon>
        <taxon>Gymnophiona</taxon>
        <taxon>Siphonopidae</taxon>
        <taxon>Microcaecilia</taxon>
    </lineage>
</organism>
<evidence type="ECO:0000256" key="6">
    <source>
        <dbReference type="ARBA" id="ARBA00022833"/>
    </source>
</evidence>
<dbReference type="PANTHER" id="PTHR10201:SF142">
    <property type="entry name" value="MATRIX METALLOPROTEINASE-25"/>
    <property type="match status" value="1"/>
</dbReference>
<feature type="repeat" description="Hemopexin" evidence="14">
    <location>
        <begin position="458"/>
        <end position="505"/>
    </location>
</feature>
<dbReference type="GO" id="GO:0030198">
    <property type="term" value="P:extracellular matrix organization"/>
    <property type="evidence" value="ECO:0007669"/>
    <property type="project" value="TreeGrafter"/>
</dbReference>
<dbReference type="FunFam" id="2.110.10.10:FF:000018">
    <property type="entry name" value="Matrix metallopeptidase 25b"/>
    <property type="match status" value="1"/>
</dbReference>
<dbReference type="SUPFAM" id="SSF55486">
    <property type="entry name" value="Metalloproteases ('zincins'), catalytic domain"/>
    <property type="match status" value="1"/>
</dbReference>
<feature type="binding site" evidence="12">
    <location>
        <position position="319"/>
    </location>
    <ligand>
        <name>Ca(2+)</name>
        <dbReference type="ChEBI" id="CHEBI:29108"/>
        <label>4</label>
    </ligand>
</feature>
<dbReference type="Pfam" id="PF01471">
    <property type="entry name" value="PG_binding_1"/>
    <property type="match status" value="1"/>
</dbReference>
<dbReference type="InterPro" id="IPR002477">
    <property type="entry name" value="Peptidoglycan-bd-like"/>
</dbReference>
<dbReference type="InterPro" id="IPR024079">
    <property type="entry name" value="MetalloPept_cat_dom_sf"/>
</dbReference>
<dbReference type="GO" id="GO:0004222">
    <property type="term" value="F:metalloendopeptidase activity"/>
    <property type="evidence" value="ECO:0007669"/>
    <property type="project" value="InterPro"/>
</dbReference>
<feature type="repeat" description="Hemopexin" evidence="14">
    <location>
        <begin position="364"/>
        <end position="409"/>
    </location>
</feature>
<dbReference type="GO" id="GO:0006508">
    <property type="term" value="P:proteolysis"/>
    <property type="evidence" value="ECO:0007669"/>
    <property type="project" value="UniProtKB-KW"/>
</dbReference>
<dbReference type="InParanoid" id="A0A6P7YSQ4"/>
<evidence type="ECO:0000256" key="4">
    <source>
        <dbReference type="ARBA" id="ARBA00022737"/>
    </source>
</evidence>
<keyword evidence="6 11" id="KW-0862">Zinc</keyword>
<evidence type="ECO:0000256" key="13">
    <source>
        <dbReference type="PIRSR" id="PIRSR621190-4"/>
    </source>
</evidence>
<dbReference type="Gene3D" id="2.110.10.10">
    <property type="entry name" value="Hemopexin-like domain"/>
    <property type="match status" value="1"/>
</dbReference>
<evidence type="ECO:0000256" key="1">
    <source>
        <dbReference type="ARBA" id="ARBA00010370"/>
    </source>
</evidence>
<comment type="cofactor">
    <cofactor evidence="12">
        <name>Zn(2+)</name>
        <dbReference type="ChEBI" id="CHEBI:29105"/>
    </cofactor>
    <text evidence="12">Binds 2 Zn(2+) ions per subunit.</text>
</comment>
<keyword evidence="16" id="KW-0472">Membrane</keyword>
<feature type="binding site" evidence="12">
    <location>
        <position position="199"/>
    </location>
    <ligand>
        <name>Ca(2+)</name>
        <dbReference type="ChEBI" id="CHEBI:29108"/>
        <label>2</label>
    </ligand>
</feature>
<feature type="binding site" evidence="12">
    <location>
        <position position="203"/>
    </location>
    <ligand>
        <name>Ca(2+)</name>
        <dbReference type="ChEBI" id="CHEBI:29108"/>
        <label>3</label>
    </ligand>
</feature>
<evidence type="ECO:0000256" key="17">
    <source>
        <dbReference type="SAM" id="SignalP"/>
    </source>
</evidence>
<keyword evidence="2" id="KW-0645">Protease</keyword>
<feature type="chain" id="PRO_5028484964" evidence="17">
    <location>
        <begin position="19"/>
        <end position="559"/>
    </location>
</feature>
<dbReference type="InterPro" id="IPR036375">
    <property type="entry name" value="Hemopexin-like_dom_sf"/>
</dbReference>
<feature type="binding site" evidence="12">
    <location>
        <position position="187"/>
    </location>
    <ligand>
        <name>Zn(2+)</name>
        <dbReference type="ChEBI" id="CHEBI:29105"/>
        <label>1</label>
    </ligand>
</feature>
<keyword evidence="16" id="KW-1133">Transmembrane helix</keyword>
<comment type="similarity">
    <text evidence="1">Belongs to the peptidase M10A family.</text>
</comment>
<feature type="binding site" evidence="12">
    <location>
        <position position="416"/>
    </location>
    <ligand>
        <name>Ca(2+)</name>
        <dbReference type="ChEBI" id="CHEBI:29108"/>
        <label>5</label>
    </ligand>
</feature>
<feature type="binding site" evidence="12">
    <location>
        <position position="162"/>
    </location>
    <ligand>
        <name>Ca(2+)</name>
        <dbReference type="ChEBI" id="CHEBI:29108"/>
        <label>2</label>
    </ligand>
</feature>
<feature type="compositionally biased region" description="Pro residues" evidence="15">
    <location>
        <begin position="286"/>
        <end position="298"/>
    </location>
</feature>
<evidence type="ECO:0000256" key="10">
    <source>
        <dbReference type="PIRSR" id="PIRSR001191-1"/>
    </source>
</evidence>
<dbReference type="FunFam" id="3.40.390.10:FF:000068">
    <property type="entry name" value="Predicted protein"/>
    <property type="match status" value="1"/>
</dbReference>
<evidence type="ECO:0000256" key="16">
    <source>
        <dbReference type="SAM" id="Phobius"/>
    </source>
</evidence>
<evidence type="ECO:0000313" key="20">
    <source>
        <dbReference type="RefSeq" id="XP_030066295.1"/>
    </source>
</evidence>
<feature type="binding site" evidence="12">
    <location>
        <position position="321"/>
    </location>
    <ligand>
        <name>Ca(2+)</name>
        <dbReference type="ChEBI" id="CHEBI:29108"/>
        <label>5</label>
    </ligand>
</feature>
<evidence type="ECO:0000256" key="15">
    <source>
        <dbReference type="SAM" id="MobiDB-lite"/>
    </source>
</evidence>
<feature type="transmembrane region" description="Helical" evidence="16">
    <location>
        <begin position="540"/>
        <end position="558"/>
    </location>
</feature>
<dbReference type="GO" id="GO:0030574">
    <property type="term" value="P:collagen catabolic process"/>
    <property type="evidence" value="ECO:0007669"/>
    <property type="project" value="TreeGrafter"/>
</dbReference>
<feature type="domain" description="Peptidase metallopeptidase" evidence="18">
    <location>
        <begin position="108"/>
        <end position="274"/>
    </location>
</feature>
<dbReference type="InterPro" id="IPR000585">
    <property type="entry name" value="Hemopexin-like_dom"/>
</dbReference>
<feature type="modified residue" description="Phosphotyrosine; by PKDCC" evidence="13">
    <location>
        <position position="399"/>
    </location>
</feature>
<keyword evidence="8 20" id="KW-0482">Metalloprotease</keyword>
<keyword evidence="5" id="KW-0378">Hydrolase</keyword>
<gene>
    <name evidence="20" type="primary">MMP25</name>
</gene>
<proteinExistence type="inferred from homology"/>
<name>A0A6P7YSQ4_9AMPH</name>
<evidence type="ECO:0000256" key="3">
    <source>
        <dbReference type="ARBA" id="ARBA00022723"/>
    </source>
</evidence>
<dbReference type="InterPro" id="IPR021190">
    <property type="entry name" value="Pept_M10A"/>
</dbReference>
<evidence type="ECO:0000256" key="9">
    <source>
        <dbReference type="ARBA" id="ARBA00023145"/>
    </source>
</evidence>
<dbReference type="SUPFAM" id="SSF47090">
    <property type="entry name" value="PGBD-like"/>
    <property type="match status" value="1"/>
</dbReference>
<dbReference type="CDD" id="cd04278">
    <property type="entry name" value="ZnMc_MMP"/>
    <property type="match status" value="1"/>
</dbReference>
<evidence type="ECO:0000256" key="11">
    <source>
        <dbReference type="PIRSR" id="PIRSR001191-2"/>
    </source>
</evidence>
<feature type="binding site" evidence="12">
    <location>
        <position position="180"/>
    </location>
    <ligand>
        <name>Ca(2+)</name>
        <dbReference type="ChEBI" id="CHEBI:29108"/>
        <label>3</label>
    </ligand>
</feature>
<evidence type="ECO:0000313" key="19">
    <source>
        <dbReference type="Proteomes" id="UP000515156"/>
    </source>
</evidence>
<feature type="signal peptide" evidence="17">
    <location>
        <begin position="1"/>
        <end position="18"/>
    </location>
</feature>
<protein>
    <submittedName>
        <fullName evidence="20">Matrix metalloproteinase-25</fullName>
    </submittedName>
</protein>
<dbReference type="InterPro" id="IPR001818">
    <property type="entry name" value="Pept_M10_metallopeptidase"/>
</dbReference>
<dbReference type="InterPro" id="IPR036365">
    <property type="entry name" value="PGBD-like_sf"/>
</dbReference>
<keyword evidence="4" id="KW-0677">Repeat</keyword>
<dbReference type="GO" id="GO:0005886">
    <property type="term" value="C:plasma membrane"/>
    <property type="evidence" value="ECO:0007669"/>
    <property type="project" value="TreeGrafter"/>
</dbReference>
<dbReference type="OrthoDB" id="406838at2759"/>
<dbReference type="SMART" id="SM00235">
    <property type="entry name" value="ZnMc"/>
    <property type="match status" value="1"/>
</dbReference>
<feature type="binding site" evidence="12">
    <location>
        <position position="462"/>
    </location>
    <ligand>
        <name>Ca(2+)</name>
        <dbReference type="ChEBI" id="CHEBI:29108"/>
        <label>4</label>
    </ligand>
</feature>
<feature type="binding site" evidence="12">
    <location>
        <position position="172"/>
    </location>
    <ligand>
        <name>Zn(2+)</name>
        <dbReference type="ChEBI" id="CHEBI:29105"/>
        <label>1</label>
    </ligand>
</feature>
<keyword evidence="17" id="KW-0732">Signal</keyword>
<feature type="binding site" evidence="12">
    <location>
        <position position="206"/>
    </location>
    <ligand>
        <name>Ca(2+)</name>
        <dbReference type="ChEBI" id="CHEBI:29108"/>
        <label>1</label>
    </ligand>
</feature>
<keyword evidence="9" id="KW-0865">Zymogen</keyword>
<reference evidence="20" key="1">
    <citation type="submission" date="2025-08" db="UniProtKB">
        <authorList>
            <consortium name="RefSeq"/>
        </authorList>
    </citation>
    <scope>IDENTIFICATION</scope>
</reference>
<comment type="cofactor">
    <cofactor evidence="12">
        <name>Ca(2+)</name>
        <dbReference type="ChEBI" id="CHEBI:29108"/>
    </cofactor>
    <text evidence="12">Can bind about 5 Ca(2+) ions per subunit.</text>
</comment>
<dbReference type="CDD" id="cd00094">
    <property type="entry name" value="HX"/>
    <property type="match status" value="1"/>
</dbReference>
<dbReference type="GO" id="GO:0005615">
    <property type="term" value="C:extracellular space"/>
    <property type="evidence" value="ECO:0007669"/>
    <property type="project" value="TreeGrafter"/>
</dbReference>
<feature type="binding site" description="in inhibited form" evidence="12">
    <location>
        <position position="86"/>
    </location>
    <ligand>
        <name>Zn(2+)</name>
        <dbReference type="ChEBI" id="CHEBI:29105"/>
        <label>2</label>
        <note>catalytic</note>
    </ligand>
</feature>
<dbReference type="Pfam" id="PF00413">
    <property type="entry name" value="Peptidase_M10"/>
    <property type="match status" value="1"/>
</dbReference>
<sequence>MFILWILSCGVLLPACWSRPDAMEISKGVDWLTRYGYLPAPDPLTAQQQTLEGLIAAIKSMQRFAGLKETGTLDEDTIKMMQRPRCSLPDIIGTSEIMRRRRKRYSLSGTVWSKNLLTWRVNSFPHASPLTHQEIHDLMLKALNVWSKSSEISFQEASADADILIDFSRSHHEDGYPFDGIGGTLAHAFFPGEHPISGDTHFDDDEIWTKSLPESYGTDLFAVAVHEFGHALGLAHSSAEESIMRPYYQGPVGNPDQYKLPQDDVSAIEQLYGRRKRNPDQEKPALPVPTQPNIPYYPPQRPTYNRPRDQPDRCKAHFDAIANIRGEVFFFKKRYFWRLQPSRNLVSLNPAQIHQFWEGLPKDLDRVDAVYERTNDSKIVFFRGNNYWVFKDTKAEPGYPRSLSDFGLPPAGIDAAFVWRHNGKTYFFQGSRFWRFDEHTSRMDLGYPKEVNMWQGVPQDVDDIVSWNDGNTYFFKGTKYWKFTGGKVEADIGFPRSVARDWMYCDMTTEDLPTQWPKFRGESDCICARESGAVVLQNVSFLYVFTLGVCWIMIFPILC</sequence>
<feature type="binding site" evidence="11">
    <location>
        <position position="230"/>
    </location>
    <ligand>
        <name>Zn(2+)</name>
        <dbReference type="ChEBI" id="CHEBI:29105"/>
        <label>2</label>
        <note>catalytic</note>
    </ligand>
</feature>
<feature type="binding site" evidence="11">
    <location>
        <position position="236"/>
    </location>
    <ligand>
        <name>Zn(2+)</name>
        <dbReference type="ChEBI" id="CHEBI:29105"/>
        <label>2</label>
        <note>catalytic</note>
    </ligand>
</feature>
<dbReference type="Pfam" id="PF00045">
    <property type="entry name" value="Hemopexin"/>
    <property type="match status" value="4"/>
</dbReference>
<feature type="binding site" evidence="12">
    <location>
        <position position="174"/>
    </location>
    <ligand>
        <name>Zn(2+)</name>
        <dbReference type="ChEBI" id="CHEBI:29105"/>
        <label>1</label>
    </ligand>
</feature>
<dbReference type="PRINTS" id="PR00138">
    <property type="entry name" value="MATRIXIN"/>
</dbReference>
<evidence type="ECO:0000256" key="2">
    <source>
        <dbReference type="ARBA" id="ARBA00022670"/>
    </source>
</evidence>
<feature type="binding site" evidence="12">
    <location>
        <position position="368"/>
    </location>
    <ligand>
        <name>Ca(2+)</name>
        <dbReference type="ChEBI" id="CHEBI:29108"/>
        <label>4</label>
    </ligand>
</feature>
<feature type="binding site" evidence="12">
    <location>
        <position position="179"/>
    </location>
    <ligand>
        <name>Ca(2+)</name>
        <dbReference type="ChEBI" id="CHEBI:29108"/>
        <label>3</label>
    </ligand>
</feature>
<dbReference type="RefSeq" id="XP_030066295.1">
    <property type="nucleotide sequence ID" value="XM_030210435.1"/>
</dbReference>
<dbReference type="SUPFAM" id="SSF50923">
    <property type="entry name" value="Hemopexin-like domain"/>
    <property type="match status" value="1"/>
</dbReference>
<evidence type="ECO:0000256" key="5">
    <source>
        <dbReference type="ARBA" id="ARBA00022801"/>
    </source>
</evidence>
<dbReference type="InterPro" id="IPR018487">
    <property type="entry name" value="Hemopexin-like_repeat"/>
</dbReference>
<evidence type="ECO:0000256" key="12">
    <source>
        <dbReference type="PIRSR" id="PIRSR621190-2"/>
    </source>
</evidence>
<accession>A0A6P7YSQ4</accession>
<dbReference type="AlphaFoldDB" id="A0A6P7YSQ4"/>
<dbReference type="GO" id="GO:0008270">
    <property type="term" value="F:zinc ion binding"/>
    <property type="evidence" value="ECO:0007669"/>
    <property type="project" value="InterPro"/>
</dbReference>
<feature type="binding site" evidence="11">
    <location>
        <position position="226"/>
    </location>
    <ligand>
        <name>Zn(2+)</name>
        <dbReference type="ChEBI" id="CHEBI:29105"/>
        <label>2</label>
        <note>catalytic</note>
    </ligand>
</feature>
<evidence type="ECO:0000259" key="18">
    <source>
        <dbReference type="SMART" id="SM00235"/>
    </source>
</evidence>
<dbReference type="InterPro" id="IPR006026">
    <property type="entry name" value="Peptidase_Metallo"/>
</dbReference>
<evidence type="ECO:0000256" key="14">
    <source>
        <dbReference type="PROSITE-ProRule" id="PRU01011"/>
    </source>
</evidence>
<dbReference type="CTD" id="64386"/>
<feature type="binding site" evidence="12">
    <location>
        <position position="204"/>
    </location>
    <ligand>
        <name>Ca(2+)</name>
        <dbReference type="ChEBI" id="CHEBI:29108"/>
        <label>1</label>
    </ligand>
</feature>
<dbReference type="Gene3D" id="3.40.390.10">
    <property type="entry name" value="Collagenase (Catalytic Domain)"/>
    <property type="match status" value="1"/>
</dbReference>
<feature type="repeat" description="Hemopexin" evidence="14">
    <location>
        <begin position="410"/>
        <end position="457"/>
    </location>
</feature>
<keyword evidence="7 12" id="KW-0106">Calcium</keyword>
<feature type="binding site" evidence="12">
    <location>
        <position position="201"/>
    </location>
    <ligand>
        <name>Zn(2+)</name>
        <dbReference type="ChEBI" id="CHEBI:29105"/>
        <label>1</label>
    </ligand>
</feature>
<dbReference type="PANTHER" id="PTHR10201">
    <property type="entry name" value="MATRIX METALLOPROTEINASE"/>
    <property type="match status" value="1"/>
</dbReference>
<feature type="region of interest" description="Disordered" evidence="15">
    <location>
        <begin position="273"/>
        <end position="298"/>
    </location>
</feature>
<dbReference type="GO" id="GO:0031012">
    <property type="term" value="C:extracellular matrix"/>
    <property type="evidence" value="ECO:0007669"/>
    <property type="project" value="InterPro"/>
</dbReference>
<dbReference type="InterPro" id="IPR033739">
    <property type="entry name" value="M10A_MMP"/>
</dbReference>
<evidence type="ECO:0000256" key="8">
    <source>
        <dbReference type="ARBA" id="ARBA00023049"/>
    </source>
</evidence>
<feature type="binding site" evidence="12">
    <location>
        <position position="244"/>
    </location>
    <ligand>
        <name>Zn(2+)</name>
        <dbReference type="ChEBI" id="CHEBI:29105"/>
        <label>2</label>
        <note>catalytic</note>
    </ligand>
</feature>
<keyword evidence="3 11" id="KW-0479">Metal-binding</keyword>
<feature type="binding site" evidence="12">
    <location>
        <position position="206"/>
    </location>
    <ligand>
        <name>Ca(2+)</name>
        <dbReference type="ChEBI" id="CHEBI:29108"/>
        <label>3</label>
    </ligand>
</feature>